<dbReference type="Gene3D" id="3.20.10.10">
    <property type="entry name" value="D-amino Acid Aminotransferase, subunit A, domain 2"/>
    <property type="match status" value="1"/>
</dbReference>
<dbReference type="OrthoDB" id="5288718at2759"/>
<name>A0A0C7NCJ5_9SACH</name>
<protein>
    <submittedName>
        <fullName evidence="1">LALA0S10e01002g1_1</fullName>
    </submittedName>
</protein>
<keyword evidence="2" id="KW-1185">Reference proteome</keyword>
<proteinExistence type="predicted"/>
<dbReference type="AlphaFoldDB" id="A0A0C7NCJ5"/>
<dbReference type="EMBL" id="LN736369">
    <property type="protein sequence ID" value="CEP64047.1"/>
    <property type="molecule type" value="Genomic_DNA"/>
</dbReference>
<sequence length="383" mass="43816">MKMLSFADEETGLTEMQRQVSEIVQHGIIDPNFKFEDSDFELLSTLRYDPGFTLTTTATHKQTETAGNWPDLGNFDPLLSAADHENLPHDESSIFQLFREAQRDNRPISPPPEPLDEDPANIPESDLMNTFYNRFLLLGEQFQRLTLTLNYFKWDFEIPFALLIEKLIMALPCPVTASTNLHTRMQSLYNDRKCYKMRILVSHTGKMRIEAHEIPSNPFHYSSSTQYFLNTILGGLIDSANQEPWDIFIDTQALTASPFTTFKTTRRDHYNEARSRMEELRSTITNPRVKSEILLYNSAFELMEGSITNIAVLQDKPEGSGTFYQTPYLSTGCLCGVMRYYLLSKKLINEGQTDVRDLRVGDTLLLFNGVMGCVKGILRNSLQ</sequence>
<dbReference type="RefSeq" id="XP_022630257.1">
    <property type="nucleotide sequence ID" value="XM_022775384.1"/>
</dbReference>
<dbReference type="GO" id="GO:0046656">
    <property type="term" value="P:folic acid biosynthetic process"/>
    <property type="evidence" value="ECO:0007669"/>
    <property type="project" value="EnsemblFungi"/>
</dbReference>
<dbReference type="InterPro" id="IPR036038">
    <property type="entry name" value="Aminotransferase-like"/>
</dbReference>
<dbReference type="GeneID" id="34687574"/>
<gene>
    <name evidence="1" type="ORF">LALA0_S10e01002g</name>
</gene>
<evidence type="ECO:0000313" key="2">
    <source>
        <dbReference type="Proteomes" id="UP000054304"/>
    </source>
</evidence>
<dbReference type="GO" id="GO:0008696">
    <property type="term" value="F:4-amino-4-deoxychorismate lyase activity"/>
    <property type="evidence" value="ECO:0007669"/>
    <property type="project" value="EnsemblFungi"/>
</dbReference>
<dbReference type="SUPFAM" id="SSF56752">
    <property type="entry name" value="D-aminoacid aminotransferase-like PLP-dependent enzymes"/>
    <property type="match status" value="1"/>
</dbReference>
<reference evidence="1 2" key="1">
    <citation type="submission" date="2014-12" db="EMBL/GenBank/DDBJ databases">
        <authorList>
            <person name="Neuveglise Cecile"/>
        </authorList>
    </citation>
    <scope>NUCLEOTIDE SEQUENCE [LARGE SCALE GENOMIC DNA]</scope>
    <source>
        <strain evidence="1 2">CBS 12615</strain>
    </source>
</reference>
<dbReference type="HOGENOM" id="CLU_020844_6_0_1"/>
<dbReference type="InterPro" id="IPR001544">
    <property type="entry name" value="Aminotrans_IV"/>
</dbReference>
<dbReference type="Pfam" id="PF01063">
    <property type="entry name" value="Aminotran_4"/>
    <property type="match status" value="1"/>
</dbReference>
<accession>A0A0C7NCJ5</accession>
<organism evidence="1 2">
    <name type="scientific">Lachancea lanzarotensis</name>
    <dbReference type="NCBI Taxonomy" id="1245769"/>
    <lineage>
        <taxon>Eukaryota</taxon>
        <taxon>Fungi</taxon>
        <taxon>Dikarya</taxon>
        <taxon>Ascomycota</taxon>
        <taxon>Saccharomycotina</taxon>
        <taxon>Saccharomycetes</taxon>
        <taxon>Saccharomycetales</taxon>
        <taxon>Saccharomycetaceae</taxon>
        <taxon>Lachancea</taxon>
    </lineage>
</organism>
<dbReference type="InterPro" id="IPR043132">
    <property type="entry name" value="BCAT-like_C"/>
</dbReference>
<dbReference type="STRING" id="1245769.A0A0C7NCJ5"/>
<dbReference type="Proteomes" id="UP000054304">
    <property type="component" value="Unassembled WGS sequence"/>
</dbReference>
<evidence type="ECO:0000313" key="1">
    <source>
        <dbReference type="EMBL" id="CEP64047.1"/>
    </source>
</evidence>